<evidence type="ECO:0000256" key="1">
    <source>
        <dbReference type="ARBA" id="ARBA00004123"/>
    </source>
</evidence>
<organism evidence="4 5">
    <name type="scientific">Oculimacula yallundae</name>
    <dbReference type="NCBI Taxonomy" id="86028"/>
    <lineage>
        <taxon>Eukaryota</taxon>
        <taxon>Fungi</taxon>
        <taxon>Dikarya</taxon>
        <taxon>Ascomycota</taxon>
        <taxon>Pezizomycotina</taxon>
        <taxon>Leotiomycetes</taxon>
        <taxon>Helotiales</taxon>
        <taxon>Ploettnerulaceae</taxon>
        <taxon>Oculimacula</taxon>
    </lineage>
</organism>
<keyword evidence="2" id="KW-0539">Nucleus</keyword>
<evidence type="ECO:0000256" key="2">
    <source>
        <dbReference type="ARBA" id="ARBA00023242"/>
    </source>
</evidence>
<protein>
    <recommendedName>
        <fullName evidence="3">Zn(2)-C6 fungal-type domain-containing protein</fullName>
    </recommendedName>
</protein>
<dbReference type="PROSITE" id="PS00463">
    <property type="entry name" value="ZN2_CY6_FUNGAL_1"/>
    <property type="match status" value="1"/>
</dbReference>
<dbReference type="Pfam" id="PF11951">
    <property type="entry name" value="Fungal_trans_2"/>
    <property type="match status" value="1"/>
</dbReference>
<dbReference type="PANTHER" id="PTHR37534">
    <property type="entry name" value="TRANSCRIPTIONAL ACTIVATOR PROTEIN UGA3"/>
    <property type="match status" value="1"/>
</dbReference>
<dbReference type="CDD" id="cd00067">
    <property type="entry name" value="GAL4"/>
    <property type="match status" value="1"/>
</dbReference>
<dbReference type="InterPro" id="IPR036864">
    <property type="entry name" value="Zn2-C6_fun-type_DNA-bd_sf"/>
</dbReference>
<keyword evidence="5" id="KW-1185">Reference proteome</keyword>
<dbReference type="SUPFAM" id="SSF57701">
    <property type="entry name" value="Zn2/Cys6 DNA-binding domain"/>
    <property type="match status" value="1"/>
</dbReference>
<reference evidence="4 5" key="1">
    <citation type="journal article" date="2024" name="Commun. Biol.">
        <title>Comparative genomic analysis of thermophilic fungi reveals convergent evolutionary adaptations and gene losses.</title>
        <authorList>
            <person name="Steindorff A.S."/>
            <person name="Aguilar-Pontes M.V."/>
            <person name="Robinson A.J."/>
            <person name="Andreopoulos B."/>
            <person name="LaButti K."/>
            <person name="Kuo A."/>
            <person name="Mondo S."/>
            <person name="Riley R."/>
            <person name="Otillar R."/>
            <person name="Haridas S."/>
            <person name="Lipzen A."/>
            <person name="Grimwood J."/>
            <person name="Schmutz J."/>
            <person name="Clum A."/>
            <person name="Reid I.D."/>
            <person name="Moisan M.C."/>
            <person name="Butler G."/>
            <person name="Nguyen T.T.M."/>
            <person name="Dewar K."/>
            <person name="Conant G."/>
            <person name="Drula E."/>
            <person name="Henrissat B."/>
            <person name="Hansel C."/>
            <person name="Singer S."/>
            <person name="Hutchinson M.I."/>
            <person name="de Vries R.P."/>
            <person name="Natvig D.O."/>
            <person name="Powell A.J."/>
            <person name="Tsang A."/>
            <person name="Grigoriev I.V."/>
        </authorList>
    </citation>
    <scope>NUCLEOTIDE SEQUENCE [LARGE SCALE GENOMIC DNA]</scope>
    <source>
        <strain evidence="4 5">CBS 494.80</strain>
    </source>
</reference>
<dbReference type="InterPro" id="IPR021858">
    <property type="entry name" value="Fun_TF"/>
</dbReference>
<evidence type="ECO:0000259" key="3">
    <source>
        <dbReference type="PROSITE" id="PS50048"/>
    </source>
</evidence>
<dbReference type="PROSITE" id="PS50048">
    <property type="entry name" value="ZN2_CY6_FUNGAL_2"/>
    <property type="match status" value="1"/>
</dbReference>
<accession>A0ABR4C3C6</accession>
<dbReference type="Proteomes" id="UP001595075">
    <property type="component" value="Unassembled WGS sequence"/>
</dbReference>
<dbReference type="EMBL" id="JAZHXI010000014">
    <property type="protein sequence ID" value="KAL2064425.1"/>
    <property type="molecule type" value="Genomic_DNA"/>
</dbReference>
<name>A0ABR4C3C6_9HELO</name>
<dbReference type="Pfam" id="PF00172">
    <property type="entry name" value="Zn_clus"/>
    <property type="match status" value="1"/>
</dbReference>
<dbReference type="SMART" id="SM00066">
    <property type="entry name" value="GAL4"/>
    <property type="match status" value="1"/>
</dbReference>
<sequence length="501" mass="56147">MSLVSNAAGRNVTHSRNGCLGCKAKRRRCSEERPACTRCLIGGRTCTYLRKLHWEDESANRGIKHGRRVLHNTRYVDPTPPSSLLKGSGWRDPRNCEYFVNTDATDLEAKPFQPLLTANYQVHRLSFHQKPQYALQIRAMSACDGLLLQYYDISNGFRQVVLPMSELVNSVRYCVLAVGALYLSLDQPKAAMGYYAIALKHKQRALTSLRSELSSMDETSTESKLVSIMMLCLLDITDLCQSSWSTHLSAAANLICKGDLQSREPAIVSFVSRFFAIRDVMGRSACGAKSKFRNIEWHDPQEIDKSVGCSYELMNIISNITDLSRLSNNLDEEQTSNMAARQLMIEDRLDSLNQKLPLSLDSSSAEAQLMISTSTLVHTAAKIYFYTALHSALLSTQIIRAMVSEQVQLIKEMKVLRSAHLWSLFVTSLYAADDEQRIFFLGQFDKLGSASASVASTDAARTIVETVWKRRDLEADVVGNRVVMSDWERIVRPMSEGLSLA</sequence>
<dbReference type="PANTHER" id="PTHR37534:SF49">
    <property type="entry name" value="LYSINE BIOSYNTHESIS REGULATORY PROTEIN LYS14"/>
    <property type="match status" value="1"/>
</dbReference>
<gene>
    <name evidence="4" type="ORF">VTL71DRAFT_4919</name>
</gene>
<dbReference type="Gene3D" id="4.10.240.10">
    <property type="entry name" value="Zn(2)-C6 fungal-type DNA-binding domain"/>
    <property type="match status" value="1"/>
</dbReference>
<comment type="subcellular location">
    <subcellularLocation>
        <location evidence="1">Nucleus</location>
    </subcellularLocation>
</comment>
<feature type="domain" description="Zn(2)-C6 fungal-type" evidence="3">
    <location>
        <begin position="18"/>
        <end position="48"/>
    </location>
</feature>
<dbReference type="InterPro" id="IPR001138">
    <property type="entry name" value="Zn2Cys6_DnaBD"/>
</dbReference>
<comment type="caution">
    <text evidence="4">The sequence shown here is derived from an EMBL/GenBank/DDBJ whole genome shotgun (WGS) entry which is preliminary data.</text>
</comment>
<proteinExistence type="predicted"/>
<evidence type="ECO:0000313" key="4">
    <source>
        <dbReference type="EMBL" id="KAL2064425.1"/>
    </source>
</evidence>
<evidence type="ECO:0000313" key="5">
    <source>
        <dbReference type="Proteomes" id="UP001595075"/>
    </source>
</evidence>